<protein>
    <recommendedName>
        <fullName evidence="2">C-type lectin domain-containing protein</fullName>
    </recommendedName>
</protein>
<evidence type="ECO:0000313" key="3">
    <source>
        <dbReference type="EMBL" id="KAK3099282.1"/>
    </source>
</evidence>
<dbReference type="PROSITE" id="PS50041">
    <property type="entry name" value="C_TYPE_LECTIN_2"/>
    <property type="match status" value="1"/>
</dbReference>
<sequence length="223" mass="25186">MDHPTKHQMLLLVKRKFYALDLSQAIDRVCDSCHTCASLQKVPTSYIEQSSDLPPEVVGVNFAADVIKQNRQLIFVLRETVTSFTAACIISNEKSQTLRDALLRLCMELHPLDGPHAVVRVDPAPGFIALREDDLLKYHLSCNYTPQGDYPSTSFWVDGSDILVEGDWTWVRDVTPLGYTDWSTGQPSYSGATKNCMEVVMTRNATWSDDNCEKMQSFICERE</sequence>
<dbReference type="PROSITE" id="PS00615">
    <property type="entry name" value="C_TYPE_LECTIN_1"/>
    <property type="match status" value="1"/>
</dbReference>
<dbReference type="InterPro" id="IPR016187">
    <property type="entry name" value="CTDL_fold"/>
</dbReference>
<organism evidence="3 4">
    <name type="scientific">Pinctada imbricata</name>
    <name type="common">Atlantic pearl-oyster</name>
    <name type="synonym">Pinctada martensii</name>
    <dbReference type="NCBI Taxonomy" id="66713"/>
    <lineage>
        <taxon>Eukaryota</taxon>
        <taxon>Metazoa</taxon>
        <taxon>Spiralia</taxon>
        <taxon>Lophotrochozoa</taxon>
        <taxon>Mollusca</taxon>
        <taxon>Bivalvia</taxon>
        <taxon>Autobranchia</taxon>
        <taxon>Pteriomorphia</taxon>
        <taxon>Pterioida</taxon>
        <taxon>Pterioidea</taxon>
        <taxon>Pteriidae</taxon>
        <taxon>Pinctada</taxon>
    </lineage>
</organism>
<proteinExistence type="predicted"/>
<dbReference type="CDD" id="cd00037">
    <property type="entry name" value="CLECT"/>
    <property type="match status" value="1"/>
</dbReference>
<evidence type="ECO:0000313" key="4">
    <source>
        <dbReference type="Proteomes" id="UP001186944"/>
    </source>
</evidence>
<accession>A0AA88Y716</accession>
<dbReference type="PANTHER" id="PTHR22801">
    <property type="entry name" value="LITHOSTATHINE"/>
    <property type="match status" value="1"/>
</dbReference>
<evidence type="ECO:0000259" key="2">
    <source>
        <dbReference type="PROSITE" id="PS50041"/>
    </source>
</evidence>
<dbReference type="InterPro" id="IPR016186">
    <property type="entry name" value="C-type_lectin-like/link_sf"/>
</dbReference>
<dbReference type="Gene3D" id="3.10.100.10">
    <property type="entry name" value="Mannose-Binding Protein A, subunit A"/>
    <property type="match status" value="1"/>
</dbReference>
<dbReference type="InterPro" id="IPR018378">
    <property type="entry name" value="C-type_lectin_CS"/>
</dbReference>
<dbReference type="EMBL" id="VSWD01000006">
    <property type="protein sequence ID" value="KAK3099282.1"/>
    <property type="molecule type" value="Genomic_DNA"/>
</dbReference>
<dbReference type="SUPFAM" id="SSF56436">
    <property type="entry name" value="C-type lectin-like"/>
    <property type="match status" value="1"/>
</dbReference>
<comment type="caution">
    <text evidence="3">The sequence shown here is derived from an EMBL/GenBank/DDBJ whole genome shotgun (WGS) entry which is preliminary data.</text>
</comment>
<gene>
    <name evidence="3" type="ORF">FSP39_002008</name>
</gene>
<feature type="domain" description="C-type lectin" evidence="2">
    <location>
        <begin position="84"/>
        <end position="221"/>
    </location>
</feature>
<reference evidence="3" key="1">
    <citation type="submission" date="2019-08" db="EMBL/GenBank/DDBJ databases">
        <title>The improved chromosome-level genome for the pearl oyster Pinctada fucata martensii using PacBio sequencing and Hi-C.</title>
        <authorList>
            <person name="Zheng Z."/>
        </authorList>
    </citation>
    <scope>NUCLEOTIDE SEQUENCE</scope>
    <source>
        <strain evidence="3">ZZ-2019</strain>
        <tissue evidence="3">Adductor muscle</tissue>
    </source>
</reference>
<dbReference type="AlphaFoldDB" id="A0AA88Y716"/>
<keyword evidence="4" id="KW-1185">Reference proteome</keyword>
<name>A0AA88Y716_PINIB</name>
<dbReference type="InterPro" id="IPR050801">
    <property type="entry name" value="Ca-Dep_Lectins_ImmuneDev"/>
</dbReference>
<keyword evidence="1" id="KW-1015">Disulfide bond</keyword>
<dbReference type="Pfam" id="PF00059">
    <property type="entry name" value="Lectin_C"/>
    <property type="match status" value="1"/>
</dbReference>
<evidence type="ECO:0000256" key="1">
    <source>
        <dbReference type="ARBA" id="ARBA00023157"/>
    </source>
</evidence>
<dbReference type="PANTHER" id="PTHR22801:SF63">
    <property type="entry name" value="C-TYPE LECTIN DOMAIN-CONTAINING PROTEIN"/>
    <property type="match status" value="1"/>
</dbReference>
<dbReference type="Proteomes" id="UP001186944">
    <property type="component" value="Unassembled WGS sequence"/>
</dbReference>
<dbReference type="InterPro" id="IPR001304">
    <property type="entry name" value="C-type_lectin-like"/>
</dbReference>